<accession>A0AAX3LWL5</accession>
<evidence type="ECO:0000313" key="13">
    <source>
        <dbReference type="EMBL" id="WCT54369.1"/>
    </source>
</evidence>
<dbReference type="GO" id="GO:0005829">
    <property type="term" value="C:cytosol"/>
    <property type="evidence" value="ECO:0007669"/>
    <property type="project" value="TreeGrafter"/>
</dbReference>
<dbReference type="GO" id="GO:0009231">
    <property type="term" value="P:riboflavin biosynthetic process"/>
    <property type="evidence" value="ECO:0007669"/>
    <property type="project" value="UniProtKB-UniRule"/>
</dbReference>
<dbReference type="PANTHER" id="PTHR21327">
    <property type="entry name" value="GTP CYCLOHYDROLASE II-RELATED"/>
    <property type="match status" value="1"/>
</dbReference>
<dbReference type="SUPFAM" id="SSF55821">
    <property type="entry name" value="YrdC/RibB"/>
    <property type="match status" value="1"/>
</dbReference>
<evidence type="ECO:0000256" key="3">
    <source>
        <dbReference type="ARBA" id="ARBA00002284"/>
    </source>
</evidence>
<dbReference type="EC" id="4.1.99.12" evidence="11 12"/>
<keyword evidence="10 11" id="KW-0456">Lyase</keyword>
<dbReference type="InterPro" id="IPR017945">
    <property type="entry name" value="DHBP_synth_RibB-like_a/b_dom"/>
</dbReference>
<dbReference type="PANTHER" id="PTHR21327:SF18">
    <property type="entry name" value="3,4-DIHYDROXY-2-BUTANONE 4-PHOSPHATE SYNTHASE"/>
    <property type="match status" value="1"/>
</dbReference>
<evidence type="ECO:0000256" key="7">
    <source>
        <dbReference type="ARBA" id="ARBA00022723"/>
    </source>
</evidence>
<sequence length="215" mass="23098">MNHKSTNLDAIEAAVADLKQGKVIIVVDDEDRENEGDFIALADRATPEVINFMVTEGRGLVCAPITSGRAAELELIPMVAQNTDYHGTAFTVSVDHISTSTGISAQERSMTVIGLTDPEATPAHFRRPGHMFPLIASEGGVRQRPGHTEAAIDLARLCDAPPAGVICEIMNTDGTMARLPELEAIAKQHHLQLISIQALIAYLEQTSPTVNTHSN</sequence>
<comment type="similarity">
    <text evidence="5">In the N-terminal section; belongs to the DHBP synthase family.</text>
</comment>
<dbReference type="InterPro" id="IPR000422">
    <property type="entry name" value="DHBP_synthase_RibB"/>
</dbReference>
<evidence type="ECO:0000256" key="6">
    <source>
        <dbReference type="ARBA" id="ARBA00022619"/>
    </source>
</evidence>
<comment type="cofactor">
    <cofactor evidence="11 12">
        <name>Mg(2+)</name>
        <dbReference type="ChEBI" id="CHEBI:18420"/>
    </cofactor>
    <cofactor evidence="11 12">
        <name>Mn(2+)</name>
        <dbReference type="ChEBI" id="CHEBI:29035"/>
    </cofactor>
    <text evidence="11 12">Binds 2 divalent metal cations per subunit. Magnesium or manganese.</text>
</comment>
<dbReference type="RefSeq" id="WP_273612896.1">
    <property type="nucleotide sequence ID" value="NZ_CP117416.1"/>
</dbReference>
<dbReference type="Pfam" id="PF00926">
    <property type="entry name" value="DHBP_synthase"/>
    <property type="match status" value="1"/>
</dbReference>
<evidence type="ECO:0000256" key="9">
    <source>
        <dbReference type="ARBA" id="ARBA00023211"/>
    </source>
</evidence>
<evidence type="ECO:0000256" key="1">
    <source>
        <dbReference type="ARBA" id="ARBA00000141"/>
    </source>
</evidence>
<evidence type="ECO:0000256" key="8">
    <source>
        <dbReference type="ARBA" id="ARBA00022842"/>
    </source>
</evidence>
<evidence type="ECO:0000256" key="12">
    <source>
        <dbReference type="RuleBase" id="RU003843"/>
    </source>
</evidence>
<dbReference type="KEGG" id="pka:PQ456_14295"/>
<feature type="binding site" evidence="11">
    <location>
        <position position="33"/>
    </location>
    <ligand>
        <name>Mg(2+)</name>
        <dbReference type="ChEBI" id="CHEBI:18420"/>
        <label>1</label>
    </ligand>
</feature>
<reference evidence="13 14" key="1">
    <citation type="submission" date="2023-02" db="EMBL/GenBank/DDBJ databases">
        <title>Genome sequence of Paenibacillus kyungheensis KACC 18744.</title>
        <authorList>
            <person name="Kim S."/>
            <person name="Heo J."/>
            <person name="Kwon S.-W."/>
        </authorList>
    </citation>
    <scope>NUCLEOTIDE SEQUENCE [LARGE SCALE GENOMIC DNA]</scope>
    <source>
        <strain evidence="13 14">KACC 18744</strain>
    </source>
</reference>
<evidence type="ECO:0000256" key="5">
    <source>
        <dbReference type="ARBA" id="ARBA00005520"/>
    </source>
</evidence>
<feature type="binding site" evidence="11">
    <location>
        <position position="147"/>
    </location>
    <ligand>
        <name>Mg(2+)</name>
        <dbReference type="ChEBI" id="CHEBI:18420"/>
        <label>2</label>
    </ligand>
</feature>
<comment type="subunit">
    <text evidence="11 12">Homodimer.</text>
</comment>
<dbReference type="GO" id="GO:0003935">
    <property type="term" value="F:GTP cyclohydrolase II activity"/>
    <property type="evidence" value="ECO:0007669"/>
    <property type="project" value="TreeGrafter"/>
</dbReference>
<dbReference type="HAMAP" id="MF_00180">
    <property type="entry name" value="RibB"/>
    <property type="match status" value="1"/>
</dbReference>
<evidence type="ECO:0000313" key="14">
    <source>
        <dbReference type="Proteomes" id="UP001220509"/>
    </source>
</evidence>
<organism evidence="13 14">
    <name type="scientific">Paenibacillus kyungheensis</name>
    <dbReference type="NCBI Taxonomy" id="1452732"/>
    <lineage>
        <taxon>Bacteria</taxon>
        <taxon>Bacillati</taxon>
        <taxon>Bacillota</taxon>
        <taxon>Bacilli</taxon>
        <taxon>Bacillales</taxon>
        <taxon>Paenibacillaceae</taxon>
        <taxon>Paenibacillus</taxon>
    </lineage>
</organism>
<evidence type="ECO:0000256" key="11">
    <source>
        <dbReference type="HAMAP-Rule" id="MF_00180"/>
    </source>
</evidence>
<feature type="binding site" evidence="11">
    <location>
        <position position="33"/>
    </location>
    <ligand>
        <name>Mg(2+)</name>
        <dbReference type="ChEBI" id="CHEBI:18420"/>
        <label>2</label>
    </ligand>
</feature>
<comment type="catalytic activity">
    <reaction evidence="1 11 12">
        <text>D-ribulose 5-phosphate = (2S)-2-hydroxy-3-oxobutyl phosphate + formate + H(+)</text>
        <dbReference type="Rhea" id="RHEA:18457"/>
        <dbReference type="ChEBI" id="CHEBI:15378"/>
        <dbReference type="ChEBI" id="CHEBI:15740"/>
        <dbReference type="ChEBI" id="CHEBI:58121"/>
        <dbReference type="ChEBI" id="CHEBI:58830"/>
        <dbReference type="EC" id="4.1.99.12"/>
    </reaction>
</comment>
<evidence type="ECO:0000256" key="2">
    <source>
        <dbReference type="ARBA" id="ARBA00001936"/>
    </source>
</evidence>
<dbReference type="Proteomes" id="UP001220509">
    <property type="component" value="Chromosome"/>
</dbReference>
<dbReference type="GO" id="GO:0030145">
    <property type="term" value="F:manganese ion binding"/>
    <property type="evidence" value="ECO:0007669"/>
    <property type="project" value="UniProtKB-UniRule"/>
</dbReference>
<keyword evidence="7 11" id="KW-0479">Metal-binding</keyword>
<name>A0AAX3LWL5_9BACL</name>
<comment type="similarity">
    <text evidence="11 12">Belongs to the DHBP synthase family.</text>
</comment>
<keyword evidence="14" id="KW-1185">Reference proteome</keyword>
<protein>
    <recommendedName>
        <fullName evidence="11 12">3,4-dihydroxy-2-butanone 4-phosphate synthase</fullName>
        <shortName evidence="11 12">DHBP synthase</shortName>
        <ecNumber evidence="11 12">4.1.99.12</ecNumber>
    </recommendedName>
</protein>
<feature type="binding site" evidence="11">
    <location>
        <position position="37"/>
    </location>
    <ligand>
        <name>D-ribulose 5-phosphate</name>
        <dbReference type="ChEBI" id="CHEBI:58121"/>
    </ligand>
</feature>
<keyword evidence="9 11" id="KW-0464">Manganese</keyword>
<dbReference type="GO" id="GO:0008686">
    <property type="term" value="F:3,4-dihydroxy-2-butanone-4-phosphate synthase activity"/>
    <property type="evidence" value="ECO:0007669"/>
    <property type="project" value="UniProtKB-UniRule"/>
</dbReference>
<evidence type="ECO:0000256" key="10">
    <source>
        <dbReference type="ARBA" id="ARBA00023239"/>
    </source>
</evidence>
<dbReference type="GO" id="GO:0000287">
    <property type="term" value="F:magnesium ion binding"/>
    <property type="evidence" value="ECO:0007669"/>
    <property type="project" value="UniProtKB-UniRule"/>
</dbReference>
<evidence type="ECO:0000256" key="4">
    <source>
        <dbReference type="ARBA" id="ARBA00004904"/>
    </source>
</evidence>
<keyword evidence="8 11" id="KW-0460">Magnesium</keyword>
<dbReference type="Gene3D" id="3.90.870.10">
    <property type="entry name" value="DHBP synthase"/>
    <property type="match status" value="1"/>
</dbReference>
<dbReference type="AlphaFoldDB" id="A0AAX3LWL5"/>
<comment type="function">
    <text evidence="3 11 12">Catalyzes the conversion of D-ribulose 5-phosphate to formate and 3,4-dihydroxy-2-butanone 4-phosphate.</text>
</comment>
<feature type="site" description="Essential for catalytic activity" evidence="11">
    <location>
        <position position="130"/>
    </location>
</feature>
<feature type="site" description="Essential for catalytic activity" evidence="11">
    <location>
        <position position="168"/>
    </location>
</feature>
<dbReference type="NCBIfam" id="TIGR00506">
    <property type="entry name" value="ribB"/>
    <property type="match status" value="1"/>
</dbReference>
<feature type="binding site" evidence="11">
    <location>
        <begin position="144"/>
        <end position="148"/>
    </location>
    <ligand>
        <name>D-ribulose 5-phosphate</name>
        <dbReference type="ChEBI" id="CHEBI:58121"/>
    </ligand>
</feature>
<dbReference type="FunFam" id="3.90.870.10:FF:000001">
    <property type="entry name" value="Riboflavin biosynthesis protein RibBA"/>
    <property type="match status" value="1"/>
</dbReference>
<comment type="pathway">
    <text evidence="4 11 12">Cofactor biosynthesis; riboflavin biosynthesis; 2-hydroxy-3-oxobutyl phosphate from D-ribulose 5-phosphate: step 1/1.</text>
</comment>
<keyword evidence="6 11" id="KW-0686">Riboflavin biosynthesis</keyword>
<feature type="binding site" evidence="11">
    <location>
        <begin position="32"/>
        <end position="33"/>
    </location>
    <ligand>
        <name>D-ribulose 5-phosphate</name>
        <dbReference type="ChEBI" id="CHEBI:58121"/>
    </ligand>
</feature>
<dbReference type="EMBL" id="CP117416">
    <property type="protein sequence ID" value="WCT54369.1"/>
    <property type="molecule type" value="Genomic_DNA"/>
</dbReference>
<proteinExistence type="inferred from homology"/>
<comment type="cofactor">
    <cofactor evidence="2">
        <name>Mn(2+)</name>
        <dbReference type="ChEBI" id="CHEBI:29035"/>
    </cofactor>
</comment>
<gene>
    <name evidence="11 13" type="primary">ribB</name>
    <name evidence="13" type="ORF">PQ456_14295</name>
</gene>